<keyword evidence="2" id="KW-1185">Reference proteome</keyword>
<accession>A0A9Q9ATF6</accession>
<evidence type="ECO:0008006" key="3">
    <source>
        <dbReference type="Google" id="ProtNLM"/>
    </source>
</evidence>
<sequence>MATTPAGTNAGLFTVSSKITDQRLSEVAYNEWYEQRHIPDTFKTSGMAEAYRWKALNPEAERPFLNVYPLQDVAFLGSDEFETIPIDDGQLPGSGRIFDLVEFDTRCYRPVQSFEHKAFPASEAAFAVFAECTPIDGDEYRRWCEEEHFAAISKMSTWLRSEHYSLVFATVNMRSIEDQGPGVASR</sequence>
<name>A0A9Q9ATF6_9PEZI</name>
<reference evidence="1" key="1">
    <citation type="submission" date="2022-06" db="EMBL/GenBank/DDBJ databases">
        <title>Complete genome sequences of two strains of the flax pathogen Septoria linicola.</title>
        <authorList>
            <person name="Lapalu N."/>
            <person name="Simon A."/>
            <person name="Demenou B."/>
            <person name="Paumier D."/>
            <person name="Guillot M.-P."/>
            <person name="Gout L."/>
            <person name="Valade R."/>
        </authorList>
    </citation>
    <scope>NUCLEOTIDE SEQUENCE</scope>
    <source>
        <strain evidence="1">SE15195</strain>
    </source>
</reference>
<organism evidence="1 2">
    <name type="scientific">Septoria linicola</name>
    <dbReference type="NCBI Taxonomy" id="215465"/>
    <lineage>
        <taxon>Eukaryota</taxon>
        <taxon>Fungi</taxon>
        <taxon>Dikarya</taxon>
        <taxon>Ascomycota</taxon>
        <taxon>Pezizomycotina</taxon>
        <taxon>Dothideomycetes</taxon>
        <taxon>Dothideomycetidae</taxon>
        <taxon>Mycosphaerellales</taxon>
        <taxon>Mycosphaerellaceae</taxon>
        <taxon>Septoria</taxon>
    </lineage>
</organism>
<dbReference type="AlphaFoldDB" id="A0A9Q9ATF6"/>
<proteinExistence type="predicted"/>
<gene>
    <name evidence="1" type="ORF">Slin15195_G088110</name>
</gene>
<dbReference type="EMBL" id="CP099424">
    <property type="protein sequence ID" value="USW55492.1"/>
    <property type="molecule type" value="Genomic_DNA"/>
</dbReference>
<evidence type="ECO:0000313" key="2">
    <source>
        <dbReference type="Proteomes" id="UP001056384"/>
    </source>
</evidence>
<evidence type="ECO:0000313" key="1">
    <source>
        <dbReference type="EMBL" id="USW55492.1"/>
    </source>
</evidence>
<protein>
    <recommendedName>
        <fullName evidence="3">EthD domain-containing protein</fullName>
    </recommendedName>
</protein>
<dbReference type="Proteomes" id="UP001056384">
    <property type="component" value="Chromosome 7"/>
</dbReference>